<evidence type="ECO:0000256" key="1">
    <source>
        <dbReference type="ARBA" id="ARBA00004651"/>
    </source>
</evidence>
<dbReference type="KEGG" id="atl:Athai_20350"/>
<organism evidence="9 10">
    <name type="scientific">Actinocatenispora thailandica</name>
    <dbReference type="NCBI Taxonomy" id="227318"/>
    <lineage>
        <taxon>Bacteria</taxon>
        <taxon>Bacillati</taxon>
        <taxon>Actinomycetota</taxon>
        <taxon>Actinomycetes</taxon>
        <taxon>Micromonosporales</taxon>
        <taxon>Micromonosporaceae</taxon>
        <taxon>Actinocatenispora</taxon>
    </lineage>
</organism>
<keyword evidence="3" id="KW-1003">Cell membrane</keyword>
<dbReference type="PANTHER" id="PTHR32243:SF18">
    <property type="entry name" value="INNER MEMBRANE ABC TRANSPORTER PERMEASE PROTEIN YCJP"/>
    <property type="match status" value="1"/>
</dbReference>
<evidence type="ECO:0000256" key="6">
    <source>
        <dbReference type="ARBA" id="ARBA00023136"/>
    </source>
</evidence>
<dbReference type="GO" id="GO:0005886">
    <property type="term" value="C:plasma membrane"/>
    <property type="evidence" value="ECO:0007669"/>
    <property type="project" value="UniProtKB-SubCell"/>
</dbReference>
<dbReference type="InterPro" id="IPR000515">
    <property type="entry name" value="MetI-like"/>
</dbReference>
<dbReference type="EMBL" id="AP023355">
    <property type="protein sequence ID" value="BCJ34532.1"/>
    <property type="molecule type" value="Genomic_DNA"/>
</dbReference>
<dbReference type="InterPro" id="IPR035906">
    <property type="entry name" value="MetI-like_sf"/>
</dbReference>
<evidence type="ECO:0000256" key="4">
    <source>
        <dbReference type="ARBA" id="ARBA00022692"/>
    </source>
</evidence>
<proteinExistence type="inferred from homology"/>
<feature type="transmembrane region" description="Helical" evidence="7">
    <location>
        <begin position="203"/>
        <end position="225"/>
    </location>
</feature>
<evidence type="ECO:0000313" key="10">
    <source>
        <dbReference type="Proteomes" id="UP000611640"/>
    </source>
</evidence>
<feature type="transmembrane region" description="Helical" evidence="7">
    <location>
        <begin position="264"/>
        <end position="282"/>
    </location>
</feature>
<keyword evidence="2 7" id="KW-0813">Transport</keyword>
<keyword evidence="10" id="KW-1185">Reference proteome</keyword>
<dbReference type="CDD" id="cd06261">
    <property type="entry name" value="TM_PBP2"/>
    <property type="match status" value="1"/>
</dbReference>
<dbReference type="PANTHER" id="PTHR32243">
    <property type="entry name" value="MALTOSE TRANSPORT SYSTEM PERMEASE-RELATED"/>
    <property type="match status" value="1"/>
</dbReference>
<evidence type="ECO:0000259" key="8">
    <source>
        <dbReference type="PROSITE" id="PS50928"/>
    </source>
</evidence>
<dbReference type="PROSITE" id="PS50928">
    <property type="entry name" value="ABC_TM1"/>
    <property type="match status" value="1"/>
</dbReference>
<name>A0A7R7DNB7_9ACTN</name>
<comment type="similarity">
    <text evidence="7">Belongs to the binding-protein-dependent transport system permease family.</text>
</comment>
<feature type="transmembrane region" description="Helical" evidence="7">
    <location>
        <begin position="30"/>
        <end position="51"/>
    </location>
</feature>
<dbReference type="AlphaFoldDB" id="A0A7R7DNB7"/>
<sequence>MTVATATPQRAATSKVAAGAARRRGRGGRVGAVVAIVVIGCFGLLPVYWLLVTAFSPTGDVFAFPPHLVPRHLTLSHFDNLLHTPKLLRYLLNSVLVSLITAALSVLVSAYCGYSFSKFRYAGRRSLMYLVLASQMFPQALLLITIYLVFSATGLLNSYLALVLSFTTFTLPLCIWMLKGFFDTIPDELIEAARVDGAPTRTIIHRIMMPIAAPGLIAAGLFAFIRGWNDFIFALTLAGPDRQTLPPGLVNTYVGEFQTAWPDLMAASLVTSLPVVIAFVVLQRHLVAGLASGAVKG</sequence>
<evidence type="ECO:0000256" key="2">
    <source>
        <dbReference type="ARBA" id="ARBA00022448"/>
    </source>
</evidence>
<dbReference type="Pfam" id="PF00528">
    <property type="entry name" value="BPD_transp_1"/>
    <property type="match status" value="1"/>
</dbReference>
<keyword evidence="6 7" id="KW-0472">Membrane</keyword>
<comment type="subcellular location">
    <subcellularLocation>
        <location evidence="1 7">Cell membrane</location>
        <topology evidence="1 7">Multi-pass membrane protein</topology>
    </subcellularLocation>
</comment>
<dbReference type="InterPro" id="IPR050901">
    <property type="entry name" value="BP-dep_ABC_trans_perm"/>
</dbReference>
<reference evidence="9 10" key="1">
    <citation type="submission" date="2020-08" db="EMBL/GenBank/DDBJ databases">
        <title>Whole genome shotgun sequence of Actinocatenispora thailandica NBRC 105041.</title>
        <authorList>
            <person name="Komaki H."/>
            <person name="Tamura T."/>
        </authorList>
    </citation>
    <scope>NUCLEOTIDE SEQUENCE [LARGE SCALE GENOMIC DNA]</scope>
    <source>
        <strain evidence="9 10">NBRC 105041</strain>
    </source>
</reference>
<dbReference type="SUPFAM" id="SSF161098">
    <property type="entry name" value="MetI-like"/>
    <property type="match status" value="1"/>
</dbReference>
<dbReference type="GO" id="GO:0055085">
    <property type="term" value="P:transmembrane transport"/>
    <property type="evidence" value="ECO:0007669"/>
    <property type="project" value="InterPro"/>
</dbReference>
<keyword evidence="5 7" id="KW-1133">Transmembrane helix</keyword>
<keyword evidence="4 7" id="KW-0812">Transmembrane</keyword>
<feature type="transmembrane region" description="Helical" evidence="7">
    <location>
        <begin position="156"/>
        <end position="182"/>
    </location>
</feature>
<feature type="transmembrane region" description="Helical" evidence="7">
    <location>
        <begin position="90"/>
        <end position="114"/>
    </location>
</feature>
<dbReference type="Proteomes" id="UP000611640">
    <property type="component" value="Chromosome"/>
</dbReference>
<evidence type="ECO:0000256" key="3">
    <source>
        <dbReference type="ARBA" id="ARBA00022475"/>
    </source>
</evidence>
<evidence type="ECO:0000313" key="9">
    <source>
        <dbReference type="EMBL" id="BCJ34532.1"/>
    </source>
</evidence>
<evidence type="ECO:0000256" key="7">
    <source>
        <dbReference type="RuleBase" id="RU363032"/>
    </source>
</evidence>
<dbReference type="RefSeq" id="WP_203961252.1">
    <property type="nucleotide sequence ID" value="NZ_AP023355.1"/>
</dbReference>
<protein>
    <submittedName>
        <fullName evidence="9">ABC transporter permease</fullName>
    </submittedName>
</protein>
<feature type="transmembrane region" description="Helical" evidence="7">
    <location>
        <begin position="126"/>
        <end position="150"/>
    </location>
</feature>
<dbReference type="Gene3D" id="1.10.3720.10">
    <property type="entry name" value="MetI-like"/>
    <property type="match status" value="1"/>
</dbReference>
<gene>
    <name evidence="9" type="ORF">Athai_20350</name>
</gene>
<feature type="domain" description="ABC transmembrane type-1" evidence="8">
    <location>
        <begin position="91"/>
        <end position="282"/>
    </location>
</feature>
<accession>A0A7R7DNB7</accession>
<evidence type="ECO:0000256" key="5">
    <source>
        <dbReference type="ARBA" id="ARBA00022989"/>
    </source>
</evidence>